<dbReference type="GO" id="GO:0005275">
    <property type="term" value="F:amine transmembrane transporter activity"/>
    <property type="evidence" value="ECO:0007669"/>
    <property type="project" value="TreeGrafter"/>
</dbReference>
<keyword evidence="4 7" id="KW-0812">Transmembrane</keyword>
<gene>
    <name evidence="9" type="ORF">HNR65_000083</name>
</gene>
<evidence type="ECO:0000256" key="4">
    <source>
        <dbReference type="ARBA" id="ARBA00022692"/>
    </source>
</evidence>
<evidence type="ECO:0000256" key="5">
    <source>
        <dbReference type="ARBA" id="ARBA00022989"/>
    </source>
</evidence>
<proteinExistence type="inferred from homology"/>
<feature type="transmembrane region" description="Helical" evidence="7">
    <location>
        <begin position="96"/>
        <end position="118"/>
    </location>
</feature>
<evidence type="ECO:0000256" key="6">
    <source>
        <dbReference type="ARBA" id="ARBA00023136"/>
    </source>
</evidence>
<dbReference type="GO" id="GO:0043190">
    <property type="term" value="C:ATP-binding cassette (ABC) transporter complex"/>
    <property type="evidence" value="ECO:0007669"/>
    <property type="project" value="TreeGrafter"/>
</dbReference>
<dbReference type="Gene3D" id="1.10.3720.10">
    <property type="entry name" value="MetI-like"/>
    <property type="match status" value="1"/>
</dbReference>
<dbReference type="Pfam" id="PF00528">
    <property type="entry name" value="BPD_transp_1"/>
    <property type="match status" value="1"/>
</dbReference>
<dbReference type="PANTHER" id="PTHR47737">
    <property type="entry name" value="GLYCINE BETAINE/PROLINE BETAINE TRANSPORT SYSTEM PERMEASE PROTEIN PROW"/>
    <property type="match status" value="1"/>
</dbReference>
<accession>A0A7W0C5Z2</accession>
<feature type="transmembrane region" description="Helical" evidence="7">
    <location>
        <begin position="47"/>
        <end position="65"/>
    </location>
</feature>
<protein>
    <submittedName>
        <fullName evidence="9">Glycine betaine/proline transport system permease protein</fullName>
    </submittedName>
</protein>
<dbReference type="GO" id="GO:0015871">
    <property type="term" value="P:choline transport"/>
    <property type="evidence" value="ECO:0007669"/>
    <property type="project" value="TreeGrafter"/>
</dbReference>
<dbReference type="SUPFAM" id="SSF161098">
    <property type="entry name" value="MetI-like"/>
    <property type="match status" value="1"/>
</dbReference>
<feature type="transmembrane region" description="Helical" evidence="7">
    <location>
        <begin position="139"/>
        <end position="164"/>
    </location>
</feature>
<keyword evidence="6 7" id="KW-0472">Membrane</keyword>
<feature type="transmembrane region" description="Helical" evidence="7">
    <location>
        <begin position="222"/>
        <end position="242"/>
    </location>
</feature>
<evidence type="ECO:0000259" key="8">
    <source>
        <dbReference type="PROSITE" id="PS50928"/>
    </source>
</evidence>
<dbReference type="Proteomes" id="UP000525298">
    <property type="component" value="Unassembled WGS sequence"/>
</dbReference>
<evidence type="ECO:0000256" key="1">
    <source>
        <dbReference type="ARBA" id="ARBA00004651"/>
    </source>
</evidence>
<comment type="similarity">
    <text evidence="7">Belongs to the binding-protein-dependent transport system permease family.</text>
</comment>
<dbReference type="FunFam" id="1.10.3720.10:FF:000001">
    <property type="entry name" value="Glycine betaine ABC transporter, permease"/>
    <property type="match status" value="1"/>
</dbReference>
<dbReference type="PROSITE" id="PS50928">
    <property type="entry name" value="ABC_TM1"/>
    <property type="match status" value="1"/>
</dbReference>
<evidence type="ECO:0000313" key="9">
    <source>
        <dbReference type="EMBL" id="MBA2879776.1"/>
    </source>
</evidence>
<dbReference type="RefSeq" id="WP_181549475.1">
    <property type="nucleotide sequence ID" value="NZ_JACDUS010000001.1"/>
</dbReference>
<comment type="caution">
    <text evidence="9">The sequence shown here is derived from an EMBL/GenBank/DDBJ whole genome shotgun (WGS) entry which is preliminary data.</text>
</comment>
<dbReference type="GO" id="GO:0031460">
    <property type="term" value="P:glycine betaine transport"/>
    <property type="evidence" value="ECO:0007669"/>
    <property type="project" value="TreeGrafter"/>
</dbReference>
<keyword evidence="3" id="KW-1003">Cell membrane</keyword>
<dbReference type="CDD" id="cd06261">
    <property type="entry name" value="TM_PBP2"/>
    <property type="match status" value="1"/>
</dbReference>
<dbReference type="PANTHER" id="PTHR47737:SF1">
    <property type="entry name" value="GLYCINE BETAINE_PROLINE BETAINE TRANSPORT SYSTEM PERMEASE PROTEIN PROW"/>
    <property type="match status" value="1"/>
</dbReference>
<comment type="subcellular location">
    <subcellularLocation>
        <location evidence="1 7">Cell membrane</location>
        <topology evidence="1 7">Multi-pass membrane protein</topology>
    </subcellularLocation>
</comment>
<sequence length="281" mass="30452">MFDIFRYTIPLDDWIAYAVDLLVGNFRPQFQAIKMPIQWMLNGINDLLLWLPPEIVLVLFLVGGWRAAGWKVGIFSFISMGFIGLIGLWPETMTTLAMVISAVVVCVLIGVPLGILSSRSDRFASSLRPILDAMQTTPAFVYLVPVVMLFSIGTVAGVIATIIFSMPPIIRLTNLGIRQVHPELIEATYSFGATRSQVLWKVQIPLALTTIMAGLNQTIMLSLSMVVIASLIGAGGLGVPVFEGLNSLQVGLAGIGGLGIVLMAMVLDRITQALGQTKYDE</sequence>
<dbReference type="EMBL" id="JACDUS010000001">
    <property type="protein sequence ID" value="MBA2879776.1"/>
    <property type="molecule type" value="Genomic_DNA"/>
</dbReference>
<reference evidence="9 10" key="1">
    <citation type="submission" date="2020-07" db="EMBL/GenBank/DDBJ databases">
        <title>Genomic Encyclopedia of Type Strains, Phase IV (KMG-IV): sequencing the most valuable type-strain genomes for metagenomic binning, comparative biology and taxonomic classification.</title>
        <authorList>
            <person name="Goeker M."/>
        </authorList>
    </citation>
    <scope>NUCLEOTIDE SEQUENCE [LARGE SCALE GENOMIC DNA]</scope>
    <source>
        <strain evidence="9 10">DSM 17721</strain>
    </source>
</reference>
<feature type="transmembrane region" description="Helical" evidence="7">
    <location>
        <begin position="248"/>
        <end position="267"/>
    </location>
</feature>
<name>A0A7W0C5Z2_9BACT</name>
<dbReference type="InterPro" id="IPR035906">
    <property type="entry name" value="MetI-like_sf"/>
</dbReference>
<feature type="domain" description="ABC transmembrane type-1" evidence="8">
    <location>
        <begin position="92"/>
        <end position="271"/>
    </location>
</feature>
<keyword evidence="2 7" id="KW-0813">Transport</keyword>
<evidence type="ECO:0000256" key="7">
    <source>
        <dbReference type="RuleBase" id="RU363032"/>
    </source>
</evidence>
<evidence type="ECO:0000256" key="3">
    <source>
        <dbReference type="ARBA" id="ARBA00022475"/>
    </source>
</evidence>
<dbReference type="InterPro" id="IPR000515">
    <property type="entry name" value="MetI-like"/>
</dbReference>
<organism evidence="9 10">
    <name type="scientific">Desulfosalsimonas propionicica</name>
    <dbReference type="NCBI Taxonomy" id="332175"/>
    <lineage>
        <taxon>Bacteria</taxon>
        <taxon>Pseudomonadati</taxon>
        <taxon>Thermodesulfobacteriota</taxon>
        <taxon>Desulfobacteria</taxon>
        <taxon>Desulfobacterales</taxon>
        <taxon>Desulfosalsimonadaceae</taxon>
        <taxon>Desulfosalsimonas</taxon>
    </lineage>
</organism>
<dbReference type="AlphaFoldDB" id="A0A7W0C5Z2"/>
<keyword evidence="5 7" id="KW-1133">Transmembrane helix</keyword>
<evidence type="ECO:0000256" key="2">
    <source>
        <dbReference type="ARBA" id="ARBA00022448"/>
    </source>
</evidence>
<keyword evidence="10" id="KW-1185">Reference proteome</keyword>
<evidence type="ECO:0000313" key="10">
    <source>
        <dbReference type="Proteomes" id="UP000525298"/>
    </source>
</evidence>
<feature type="transmembrane region" description="Helical" evidence="7">
    <location>
        <begin position="72"/>
        <end position="90"/>
    </location>
</feature>
<dbReference type="GO" id="GO:0015226">
    <property type="term" value="F:carnitine transmembrane transporter activity"/>
    <property type="evidence" value="ECO:0007669"/>
    <property type="project" value="TreeGrafter"/>
</dbReference>